<sequence length="294" mass="31548">MASGSKRPEEGPITTHHDAPYGRFTECSWRPAGLAPWVEAFWYSEGLLTNLRERLLPNGSLELVLNLGAQIRMVEGVGAEDLSGGAFSGMLLRAAVLEQPPVHRVVAVRLRPAGAYALLGMPLVEVLGQFVRLEDLLGRVTSELLERCAVTRSPEACLRVLARWVSERLVRAAGFDPAIAFVASGIERSGGEAAIAGLAERAGLSKGRLATLFRDQVGTTPKRYARVVRFRRALDLLDAGAPSLAEVALGAGYYDQPHMNADFRELSGMSPRVLVTSRYPSGTSVLDPSGAEGG</sequence>
<dbReference type="GO" id="GO:0003700">
    <property type="term" value="F:DNA-binding transcription factor activity"/>
    <property type="evidence" value="ECO:0007669"/>
    <property type="project" value="InterPro"/>
</dbReference>
<evidence type="ECO:0000256" key="2">
    <source>
        <dbReference type="ARBA" id="ARBA00023125"/>
    </source>
</evidence>
<dbReference type="Pfam" id="PF20240">
    <property type="entry name" value="DUF6597"/>
    <property type="match status" value="1"/>
</dbReference>
<dbReference type="Pfam" id="PF12833">
    <property type="entry name" value="HTH_18"/>
    <property type="match status" value="1"/>
</dbReference>
<accession>A0A0K1EAS2</accession>
<dbReference type="RefSeq" id="WP_050430277.1">
    <property type="nucleotide sequence ID" value="NZ_CP012159.1"/>
</dbReference>
<dbReference type="InterPro" id="IPR050204">
    <property type="entry name" value="AraC_XylS_family_regulators"/>
</dbReference>
<dbReference type="InterPro" id="IPR018060">
    <property type="entry name" value="HTH_AraC"/>
</dbReference>
<protein>
    <recommendedName>
        <fullName evidence="4">HTH araC/xylS-type domain-containing protein</fullName>
    </recommendedName>
</protein>
<keyword evidence="1" id="KW-0805">Transcription regulation</keyword>
<evidence type="ECO:0000313" key="6">
    <source>
        <dbReference type="Proteomes" id="UP000067626"/>
    </source>
</evidence>
<dbReference type="PROSITE" id="PS01124">
    <property type="entry name" value="HTH_ARAC_FAMILY_2"/>
    <property type="match status" value="1"/>
</dbReference>
<dbReference type="SUPFAM" id="SSF46689">
    <property type="entry name" value="Homeodomain-like"/>
    <property type="match status" value="1"/>
</dbReference>
<dbReference type="PANTHER" id="PTHR46796">
    <property type="entry name" value="HTH-TYPE TRANSCRIPTIONAL ACTIVATOR RHAS-RELATED"/>
    <property type="match status" value="1"/>
</dbReference>
<gene>
    <name evidence="5" type="ORF">CMC5_021270</name>
</gene>
<dbReference type="GO" id="GO:0043565">
    <property type="term" value="F:sequence-specific DNA binding"/>
    <property type="evidence" value="ECO:0007669"/>
    <property type="project" value="InterPro"/>
</dbReference>
<evidence type="ECO:0000256" key="3">
    <source>
        <dbReference type="ARBA" id="ARBA00023163"/>
    </source>
</evidence>
<dbReference type="EMBL" id="CP012159">
    <property type="protein sequence ID" value="AKT37986.1"/>
    <property type="molecule type" value="Genomic_DNA"/>
</dbReference>
<keyword evidence="2" id="KW-0238">DNA-binding</keyword>
<evidence type="ECO:0000313" key="5">
    <source>
        <dbReference type="EMBL" id="AKT37986.1"/>
    </source>
</evidence>
<dbReference type="InterPro" id="IPR046532">
    <property type="entry name" value="DUF6597"/>
</dbReference>
<dbReference type="AlphaFoldDB" id="A0A0K1EAS2"/>
<proteinExistence type="predicted"/>
<organism evidence="5 6">
    <name type="scientific">Chondromyces crocatus</name>
    <dbReference type="NCBI Taxonomy" id="52"/>
    <lineage>
        <taxon>Bacteria</taxon>
        <taxon>Pseudomonadati</taxon>
        <taxon>Myxococcota</taxon>
        <taxon>Polyangia</taxon>
        <taxon>Polyangiales</taxon>
        <taxon>Polyangiaceae</taxon>
        <taxon>Chondromyces</taxon>
    </lineage>
</organism>
<dbReference type="Gene3D" id="1.10.10.60">
    <property type="entry name" value="Homeodomain-like"/>
    <property type="match status" value="1"/>
</dbReference>
<reference evidence="5 6" key="1">
    <citation type="submission" date="2015-07" db="EMBL/GenBank/DDBJ databases">
        <title>Genome analysis of myxobacterium Chondromyces crocatus Cm c5 reveals a high potential for natural compound synthesis and the genetic basis for the loss of fruiting body formation.</title>
        <authorList>
            <person name="Zaburannyi N."/>
            <person name="Bunk B."/>
            <person name="Maier J."/>
            <person name="Overmann J."/>
            <person name="Mueller R."/>
        </authorList>
    </citation>
    <scope>NUCLEOTIDE SEQUENCE [LARGE SCALE GENOMIC DNA]</scope>
    <source>
        <strain evidence="5 6">Cm c5</strain>
    </source>
</reference>
<dbReference type="STRING" id="52.CMC5_021270"/>
<dbReference type="PANTHER" id="PTHR46796:SF15">
    <property type="entry name" value="BLL1074 PROTEIN"/>
    <property type="match status" value="1"/>
</dbReference>
<name>A0A0K1EAS2_CHOCO</name>
<dbReference type="KEGG" id="ccro:CMC5_021270"/>
<keyword evidence="6" id="KW-1185">Reference proteome</keyword>
<evidence type="ECO:0000256" key="1">
    <source>
        <dbReference type="ARBA" id="ARBA00023015"/>
    </source>
</evidence>
<dbReference type="Proteomes" id="UP000067626">
    <property type="component" value="Chromosome"/>
</dbReference>
<evidence type="ECO:0000259" key="4">
    <source>
        <dbReference type="PROSITE" id="PS01124"/>
    </source>
</evidence>
<feature type="domain" description="HTH araC/xylS-type" evidence="4">
    <location>
        <begin position="176"/>
        <end position="277"/>
    </location>
</feature>
<keyword evidence="3" id="KW-0804">Transcription</keyword>
<dbReference type="OrthoDB" id="112032at2"/>
<dbReference type="InterPro" id="IPR009057">
    <property type="entry name" value="Homeodomain-like_sf"/>
</dbReference>
<dbReference type="SMART" id="SM00342">
    <property type="entry name" value="HTH_ARAC"/>
    <property type="match status" value="1"/>
</dbReference>